<reference evidence="1" key="1">
    <citation type="submission" date="2021-02" db="EMBL/GenBank/DDBJ databases">
        <authorList>
            <person name="Nowell W R."/>
        </authorList>
    </citation>
    <scope>NUCLEOTIDE SEQUENCE</scope>
</reference>
<accession>A0A813QJY5</accession>
<evidence type="ECO:0000313" key="1">
    <source>
        <dbReference type="EMBL" id="CAF0767972.1"/>
    </source>
</evidence>
<proteinExistence type="predicted"/>
<gene>
    <name evidence="1" type="ORF">VCS650_LOCUS2198</name>
</gene>
<dbReference type="Proteomes" id="UP000663891">
    <property type="component" value="Unassembled WGS sequence"/>
</dbReference>
<name>A0A813QJY5_9BILA</name>
<comment type="caution">
    <text evidence="1">The sequence shown here is derived from an EMBL/GenBank/DDBJ whole genome shotgun (WGS) entry which is preliminary data.</text>
</comment>
<sequence>MGHYFTIDISESFDDIIINSTCTDNISIYNSNGSSTTIQRCYPLLINFAHKCCQRSQQRNCYTGLMNGIRQCIKLNMSIFDNDRQFMKRNKHILNQTRGAGYWLWKPYIILKELYLAREGDIIIYSDTTVNFIRNIQPLIELTKYQDVITFKHTSKEYMWTKRDAFITMNVDEPLYYNSSAGIASYVILRKSLMSMTFVSEWLTYAQDNRIITDDKNVLNMKNYDGFRENRHDQSILSLLAKKWNLTIYPDPSQRELYLAREGDIIIYSDTTVNFIRNIQPLIELTKYQDVITFKHTSKEYIWTKRDAFIAMNVDEPLYYNSSAGIASYVILRKSLMSMTFVSEWLTYAQDNRIITDDKNVLNKKNYDGFRENRHDQSILSLLAKKWNLTIYPDPSQRGNRQKRPYSTFFYHHRIRD</sequence>
<organism evidence="1 2">
    <name type="scientific">Adineta steineri</name>
    <dbReference type="NCBI Taxonomy" id="433720"/>
    <lineage>
        <taxon>Eukaryota</taxon>
        <taxon>Metazoa</taxon>
        <taxon>Spiralia</taxon>
        <taxon>Gnathifera</taxon>
        <taxon>Rotifera</taxon>
        <taxon>Eurotatoria</taxon>
        <taxon>Bdelloidea</taxon>
        <taxon>Adinetida</taxon>
        <taxon>Adinetidae</taxon>
        <taxon>Adineta</taxon>
    </lineage>
</organism>
<evidence type="ECO:0000313" key="2">
    <source>
        <dbReference type="Proteomes" id="UP000663891"/>
    </source>
</evidence>
<dbReference type="EMBL" id="CAJNON010000011">
    <property type="protein sequence ID" value="CAF0767972.1"/>
    <property type="molecule type" value="Genomic_DNA"/>
</dbReference>
<protein>
    <submittedName>
        <fullName evidence="1">Uncharacterized protein</fullName>
    </submittedName>
</protein>
<dbReference type="OrthoDB" id="9974806at2759"/>
<dbReference type="AlphaFoldDB" id="A0A813QJY5"/>